<feature type="transmembrane region" description="Helical" evidence="1">
    <location>
        <begin position="360"/>
        <end position="381"/>
    </location>
</feature>
<proteinExistence type="predicted"/>
<feature type="transmembrane region" description="Helical" evidence="1">
    <location>
        <begin position="287"/>
        <end position="305"/>
    </location>
</feature>
<sequence length="484" mass="55969">MEIVKEAERIVENLQKTKGPALNGKQNHSRNSLFFDLCLYTVLYGMAYLLKEKGYAVLSFFCFLILSLYLFLREREREGSSVTLSGLLALGLLFGEGVATLQLSKLSSPWTIHTWLSFYLAYLLFYLGYHGRTYLSEFAASRFLKNTKIFSEEAKKMDLSGKEYRWNCTEGQFLKLCILGLLLLSYFSFVIEALALGYIPLFTEHTPHAYSYFHLKGLHYFTTLFVLVPMLLPFLYQKEGSLKLFSGISLFLALLLPILLVSRFQLLFSLFLFVFSALYQGLRIRKRYLLLLFLFLLSAYVFLTIERAHSVSYLMGIFEMKNDKLPIFLVQPYMYIANNYENFNLLTKNIEEHSHGFRMAYPFLTLSGAKFFFDFPLAYPVYLTKEELSTLGILYDAYYDFGLLGVMLFSLILGLLSSWIKELSGKEKNPFGGALYIQFAFYFLFSFFTTWFSNASSIFYFAVTLVLAVLWKGFVHEKNSAVSI</sequence>
<evidence type="ECO:0000313" key="3">
    <source>
        <dbReference type="Proteomes" id="UP000522163"/>
    </source>
</evidence>
<gene>
    <name evidence="2" type="ORF">HNQ46_001885</name>
</gene>
<dbReference type="GeneID" id="85015417"/>
<feature type="transmembrane region" description="Helical" evidence="1">
    <location>
        <begin position="84"/>
        <end position="104"/>
    </location>
</feature>
<dbReference type="RefSeq" id="WP_183684444.1">
    <property type="nucleotide sequence ID" value="NZ_JACHHH010000010.1"/>
</dbReference>
<feature type="transmembrane region" description="Helical" evidence="1">
    <location>
        <begin position="173"/>
        <end position="198"/>
    </location>
</feature>
<organism evidence="2 3">
    <name type="scientific">Oribacterium sinus</name>
    <dbReference type="NCBI Taxonomy" id="237576"/>
    <lineage>
        <taxon>Bacteria</taxon>
        <taxon>Bacillati</taxon>
        <taxon>Bacillota</taxon>
        <taxon>Clostridia</taxon>
        <taxon>Lachnospirales</taxon>
        <taxon>Lachnospiraceae</taxon>
        <taxon>Oribacterium</taxon>
    </lineage>
</organism>
<feature type="transmembrane region" description="Helical" evidence="1">
    <location>
        <begin position="110"/>
        <end position="129"/>
    </location>
</feature>
<feature type="transmembrane region" description="Helical" evidence="1">
    <location>
        <begin position="218"/>
        <end position="236"/>
    </location>
</feature>
<accession>A0A7W9SGR6</accession>
<reference evidence="2 3" key="1">
    <citation type="submission" date="2020-08" db="EMBL/GenBank/DDBJ databases">
        <title>Genomic Encyclopedia of Type Strains, Phase IV (KMG-IV): sequencing the most valuable type-strain genomes for metagenomic binning, comparative biology and taxonomic classification.</title>
        <authorList>
            <person name="Goeker M."/>
        </authorList>
    </citation>
    <scope>NUCLEOTIDE SEQUENCE [LARGE SCALE GENOMIC DNA]</scope>
    <source>
        <strain evidence="2 3">DSM 17245</strain>
    </source>
</reference>
<feature type="transmembrane region" description="Helical" evidence="1">
    <location>
        <begin position="401"/>
        <end position="420"/>
    </location>
</feature>
<feature type="transmembrane region" description="Helical" evidence="1">
    <location>
        <begin position="55"/>
        <end position="72"/>
    </location>
</feature>
<dbReference type="EMBL" id="JACHHH010000010">
    <property type="protein sequence ID" value="MBB6041894.1"/>
    <property type="molecule type" value="Genomic_DNA"/>
</dbReference>
<keyword evidence="1" id="KW-0472">Membrane</keyword>
<keyword evidence="1" id="KW-1133">Transmembrane helix</keyword>
<feature type="transmembrane region" description="Helical" evidence="1">
    <location>
        <begin position="432"/>
        <end position="452"/>
    </location>
</feature>
<evidence type="ECO:0000313" key="2">
    <source>
        <dbReference type="EMBL" id="MBB6041894.1"/>
    </source>
</evidence>
<comment type="caution">
    <text evidence="2">The sequence shown here is derived from an EMBL/GenBank/DDBJ whole genome shotgun (WGS) entry which is preliminary data.</text>
</comment>
<dbReference type="AlphaFoldDB" id="A0A7W9SGR6"/>
<feature type="transmembrane region" description="Helical" evidence="1">
    <location>
        <begin position="33"/>
        <end position="49"/>
    </location>
</feature>
<name>A0A7W9SGR6_9FIRM</name>
<dbReference type="Proteomes" id="UP000522163">
    <property type="component" value="Unassembled WGS sequence"/>
</dbReference>
<feature type="transmembrane region" description="Helical" evidence="1">
    <location>
        <begin position="248"/>
        <end position="275"/>
    </location>
</feature>
<dbReference type="NCBIfam" id="TIGR04370">
    <property type="entry name" value="glyco_rpt_poly"/>
    <property type="match status" value="1"/>
</dbReference>
<protein>
    <submittedName>
        <fullName evidence="2">Oligosaccharide repeat unit polymerase</fullName>
    </submittedName>
</protein>
<feature type="transmembrane region" description="Helical" evidence="1">
    <location>
        <begin position="458"/>
        <end position="475"/>
    </location>
</feature>
<evidence type="ECO:0000256" key="1">
    <source>
        <dbReference type="SAM" id="Phobius"/>
    </source>
</evidence>
<keyword evidence="1" id="KW-0812">Transmembrane</keyword>